<feature type="transmembrane region" description="Helical" evidence="4">
    <location>
        <begin position="55"/>
        <end position="74"/>
    </location>
</feature>
<evidence type="ECO:0000256" key="3">
    <source>
        <dbReference type="ARBA" id="ARBA00023136"/>
    </source>
</evidence>
<dbReference type="CDD" id="cd17324">
    <property type="entry name" value="MFS_NepI_like"/>
    <property type="match status" value="1"/>
</dbReference>
<comment type="caution">
    <text evidence="6">The sequence shown here is derived from an EMBL/GenBank/DDBJ whole genome shotgun (WGS) entry which is preliminary data.</text>
</comment>
<feature type="transmembrane region" description="Helical" evidence="4">
    <location>
        <begin position="173"/>
        <end position="193"/>
    </location>
</feature>
<dbReference type="InterPro" id="IPR020846">
    <property type="entry name" value="MFS_dom"/>
</dbReference>
<feature type="transmembrane region" description="Helical" evidence="4">
    <location>
        <begin position="109"/>
        <end position="131"/>
    </location>
</feature>
<evidence type="ECO:0000256" key="2">
    <source>
        <dbReference type="ARBA" id="ARBA00022989"/>
    </source>
</evidence>
<keyword evidence="7" id="KW-1185">Reference proteome</keyword>
<keyword evidence="2 4" id="KW-1133">Transmembrane helix</keyword>
<dbReference type="PANTHER" id="PTHR42910:SF1">
    <property type="entry name" value="MAJOR FACILITATOR SUPERFAMILY (MFS) PROFILE DOMAIN-CONTAINING PROTEIN"/>
    <property type="match status" value="1"/>
</dbReference>
<dbReference type="EMBL" id="JAUSVK010000001">
    <property type="protein sequence ID" value="MDQ0393174.1"/>
    <property type="molecule type" value="Genomic_DNA"/>
</dbReference>
<feature type="transmembrane region" description="Helical" evidence="4">
    <location>
        <begin position="86"/>
        <end position="103"/>
    </location>
</feature>
<reference evidence="6 7" key="1">
    <citation type="submission" date="2023-07" db="EMBL/GenBank/DDBJ databases">
        <title>Genomic Encyclopedia of Type Strains, Phase IV (KMG-IV): sequencing the most valuable type-strain genomes for metagenomic binning, comparative biology and taxonomic classification.</title>
        <authorList>
            <person name="Goeker M."/>
        </authorList>
    </citation>
    <scope>NUCLEOTIDE SEQUENCE [LARGE SCALE GENOMIC DNA]</scope>
    <source>
        <strain evidence="6 7">DSM 5896</strain>
    </source>
</reference>
<keyword evidence="1 4" id="KW-0812">Transmembrane</keyword>
<feature type="transmembrane region" description="Helical" evidence="4">
    <location>
        <begin position="258"/>
        <end position="275"/>
    </location>
</feature>
<accession>A0ABU0FEY3</accession>
<gene>
    <name evidence="6" type="ORF">J3R73_002966</name>
</gene>
<evidence type="ECO:0000313" key="7">
    <source>
        <dbReference type="Proteomes" id="UP001237448"/>
    </source>
</evidence>
<feature type="transmembrane region" description="Helical" evidence="4">
    <location>
        <begin position="352"/>
        <end position="373"/>
    </location>
</feature>
<dbReference type="Pfam" id="PF07690">
    <property type="entry name" value="MFS_1"/>
    <property type="match status" value="1"/>
</dbReference>
<dbReference type="PANTHER" id="PTHR42910">
    <property type="entry name" value="TRANSPORTER SCO4007-RELATED"/>
    <property type="match status" value="1"/>
</dbReference>
<keyword evidence="3 4" id="KW-0472">Membrane</keyword>
<proteinExistence type="predicted"/>
<feature type="domain" description="Major facilitator superfamily (MFS) profile" evidence="5">
    <location>
        <begin position="20"/>
        <end position="402"/>
    </location>
</feature>
<feature type="transmembrane region" description="Helical" evidence="4">
    <location>
        <begin position="225"/>
        <end position="246"/>
    </location>
</feature>
<evidence type="ECO:0000259" key="5">
    <source>
        <dbReference type="PROSITE" id="PS50850"/>
    </source>
</evidence>
<organism evidence="6 7">
    <name type="scientific">Labrys monachus</name>
    <dbReference type="NCBI Taxonomy" id="217067"/>
    <lineage>
        <taxon>Bacteria</taxon>
        <taxon>Pseudomonadati</taxon>
        <taxon>Pseudomonadota</taxon>
        <taxon>Alphaproteobacteria</taxon>
        <taxon>Hyphomicrobiales</taxon>
        <taxon>Xanthobacteraceae</taxon>
        <taxon>Labrys</taxon>
    </lineage>
</organism>
<dbReference type="RefSeq" id="WP_307428109.1">
    <property type="nucleotide sequence ID" value="NZ_JAUSVK010000001.1"/>
</dbReference>
<feature type="transmembrane region" description="Helical" evidence="4">
    <location>
        <begin position="311"/>
        <end position="332"/>
    </location>
</feature>
<name>A0ABU0FEY3_9HYPH</name>
<dbReference type="PROSITE" id="PS50850">
    <property type="entry name" value="MFS"/>
    <property type="match status" value="1"/>
</dbReference>
<evidence type="ECO:0000256" key="1">
    <source>
        <dbReference type="ARBA" id="ARBA00022692"/>
    </source>
</evidence>
<dbReference type="SUPFAM" id="SSF103473">
    <property type="entry name" value="MFS general substrate transporter"/>
    <property type="match status" value="1"/>
</dbReference>
<sequence>MSDIASTDHALAAPATPAWITLLLATACGLIVANLYYAQPLIGLISADLGMTPGAAGLIVTMTQIGYGTGLLLLVPLGDLVENRKLVLCVMSVATIALVGLLLARNSVQFLACALCIGLGSVAVQILVPYAAHLAPEATRGRVVGNVMSGLMVGIMLARPVSSLITYVSSWHVVFALSIAVMIALGIVLARALPARQPAPGPSYGGLLRSMVHLVRTTPVLRRRALYQACMFGAFSLYWTTSPLWLASPTFGLSQSGIAWVALAGVAGAISAPLAGRIADRGWSRPASGIAMALAAIAFLLTHIATPGSTLSLALLIAAAVVLDFGVTANLVLGQRMIYVLGAEYRSRLNGLYMATFFVGGAMGSAVGAWAFAHGGWTMASWIGFALPVMALLYFTTERRPA</sequence>
<feature type="transmembrane region" description="Helical" evidence="4">
    <location>
        <begin position="287"/>
        <end position="305"/>
    </location>
</feature>
<dbReference type="Proteomes" id="UP001237448">
    <property type="component" value="Unassembled WGS sequence"/>
</dbReference>
<dbReference type="InterPro" id="IPR011701">
    <property type="entry name" value="MFS"/>
</dbReference>
<protein>
    <submittedName>
        <fullName evidence="6">MFS family arabinose efflux permease</fullName>
    </submittedName>
</protein>
<feature type="transmembrane region" description="Helical" evidence="4">
    <location>
        <begin position="379"/>
        <end position="397"/>
    </location>
</feature>
<evidence type="ECO:0000313" key="6">
    <source>
        <dbReference type="EMBL" id="MDQ0393174.1"/>
    </source>
</evidence>
<evidence type="ECO:0000256" key="4">
    <source>
        <dbReference type="SAM" id="Phobius"/>
    </source>
</evidence>
<dbReference type="InterPro" id="IPR036259">
    <property type="entry name" value="MFS_trans_sf"/>
</dbReference>
<dbReference type="Gene3D" id="1.20.1250.20">
    <property type="entry name" value="MFS general substrate transporter like domains"/>
    <property type="match status" value="1"/>
</dbReference>
<feature type="transmembrane region" description="Helical" evidence="4">
    <location>
        <begin position="12"/>
        <end position="35"/>
    </location>
</feature>